<dbReference type="AlphaFoldDB" id="A0A4S2GXZ6"/>
<feature type="region of interest" description="Disordered" evidence="2">
    <location>
        <begin position="25"/>
        <end position="56"/>
    </location>
</feature>
<dbReference type="PANTHER" id="PTHR36842">
    <property type="entry name" value="PROTEIN TOLB HOMOLOG"/>
    <property type="match status" value="1"/>
</dbReference>
<comment type="similarity">
    <text evidence="1">Belongs to the TolB family.</text>
</comment>
<dbReference type="RefSeq" id="WP_135996638.1">
    <property type="nucleotide sequence ID" value="NZ_CP071057.1"/>
</dbReference>
<feature type="domain" description="Amidohydrolase-related" evidence="4">
    <location>
        <begin position="961"/>
        <end position="1062"/>
    </location>
</feature>
<evidence type="ECO:0000256" key="3">
    <source>
        <dbReference type="SAM" id="SignalP"/>
    </source>
</evidence>
<dbReference type="InterPro" id="IPR011059">
    <property type="entry name" value="Metal-dep_hydrolase_composite"/>
</dbReference>
<dbReference type="OrthoDB" id="9758793at2"/>
<dbReference type="Gene3D" id="2.30.40.10">
    <property type="entry name" value="Urease, subunit C, domain 1"/>
    <property type="match status" value="1"/>
</dbReference>
<protein>
    <submittedName>
        <fullName evidence="5">Amidohydrolase</fullName>
    </submittedName>
</protein>
<evidence type="ECO:0000313" key="6">
    <source>
        <dbReference type="Proteomes" id="UP000308054"/>
    </source>
</evidence>
<name>A0A4S2GXZ6_9PROT</name>
<keyword evidence="3" id="KW-0732">Signal</keyword>
<dbReference type="Pfam" id="PF07676">
    <property type="entry name" value="PD40"/>
    <property type="match status" value="4"/>
</dbReference>
<dbReference type="InterPro" id="IPR011659">
    <property type="entry name" value="WD40"/>
</dbReference>
<feature type="chain" id="PRO_5020826009" evidence="3">
    <location>
        <begin position="18"/>
        <end position="1085"/>
    </location>
</feature>
<proteinExistence type="inferred from homology"/>
<keyword evidence="5" id="KW-0378">Hydrolase</keyword>
<keyword evidence="6" id="KW-1185">Reference proteome</keyword>
<evidence type="ECO:0000259" key="4">
    <source>
        <dbReference type="Pfam" id="PF01979"/>
    </source>
</evidence>
<dbReference type="Gene3D" id="2.120.10.30">
    <property type="entry name" value="TolB, C-terminal domain"/>
    <property type="match status" value="3"/>
</dbReference>
<dbReference type="PANTHER" id="PTHR36842:SF1">
    <property type="entry name" value="PROTEIN TOLB"/>
    <property type="match status" value="1"/>
</dbReference>
<dbReference type="Proteomes" id="UP000308054">
    <property type="component" value="Unassembled WGS sequence"/>
</dbReference>
<evidence type="ECO:0000256" key="2">
    <source>
        <dbReference type="SAM" id="MobiDB-lite"/>
    </source>
</evidence>
<evidence type="ECO:0000256" key="1">
    <source>
        <dbReference type="ARBA" id="ARBA00009820"/>
    </source>
</evidence>
<evidence type="ECO:0000313" key="5">
    <source>
        <dbReference type="EMBL" id="TGY87808.1"/>
    </source>
</evidence>
<dbReference type="Gene3D" id="3.30.110.90">
    <property type="entry name" value="Amidohydrolase"/>
    <property type="match status" value="1"/>
</dbReference>
<sequence length="1085" mass="118245">MSFTSLLLVTTAAAALAGPGHNHGGIPGATSSLQDAPVSEPAAADTDESWDVNDPPMERREIAINVTEGTWMSLDVSPDGRIIAFDLLGDIYTMPITGGVATPIASGMAWEIQPRFSPDGSRIAFTSDRAGGDNIWVMDADGSDARQISQESFRLLNSPAWHPNGQYIAARKHFTTSRSAGTGEIWLYHVDGGNGVQLVERPSEAFQKEQGEPAFSPDGRYVYFTRAVSPGNTFAYAEDSNRDAFNIRRYDMETGEVDTVVSGPGGAVRPEPSPDGNYLAFVRRERTQSMLYLKNLRSGEVRRIHADLDQDNQETWGVNGMYPTMDWTPDSRSIVFWAGGRINRIDIETEEVTVIPFEVNDTREIVDPIRPQIEVAPDTVETRMTRFARVSPEGDRVVFESLGRLWIKDLPDGEARPLTREGDERRELFPDWSADGRTIVFVTWDDQDLGSIRTIRANGRGERVISPEPGVYRRPRFSPDGETIVFEKDSGGFLTAPEWGETTGIFTLAADGGAMHEVADSGSAPHFSPDGQRIFLTRSGESRQLVSVNLDGLDERVHASADLVGEYQVSPTGTHVAFRENYDTYVMPLLPGPQGLAAGRGGSAVPVAEASGNGSSYMHWSENGETINWSVGPVLYSASLDALFPAPGSEEEFTPPKDGISLSITAPAARPDGVVALVGARLITMAGEDGGVIEDGVVVIEDNRIAAVGPRGEVAIPAGANEIDVTGHTITPGFIDAHAHGPQGNDEIIPEQNWSAMAHLALGVTTIHDPSSQASHIFTAAEYQRAGRLLAPRTFSTGEIIYGARAPGFYAQIDSLDDAREHVFRLASQGAHSVKNYNQPRRDQRQQVVAASQEAGIMSVAEGGSNYHMDMALVADGNTTLEHNLPPSMLYEDVLSMYEQSDVGYTPTLAVTYGGLAGDPYWRMEMDVWRHPILAAHVPPRLLEASSVRRTKAPEEDFVDDDAANTARLLMERGVPVAIGAHGQQQGLAAHWEMWSFARGGMTPVQVLATATRMAAESLGMDRDIGTIEAGKLADLVVMRENPLEDIRNTDQIEYVMLDGRLYDADTLNEVETGDFRRQPYFWED</sequence>
<gene>
    <name evidence="5" type="ORF">E5163_12855</name>
</gene>
<dbReference type="Gene3D" id="1.20.58.520">
    <property type="entry name" value="Amidohydrolase"/>
    <property type="match status" value="1"/>
</dbReference>
<accession>A0A4S2GXZ6</accession>
<dbReference type="InterPro" id="IPR006680">
    <property type="entry name" value="Amidohydro-rel"/>
</dbReference>
<dbReference type="GO" id="GO:0016810">
    <property type="term" value="F:hydrolase activity, acting on carbon-nitrogen (but not peptide) bonds"/>
    <property type="evidence" value="ECO:0007669"/>
    <property type="project" value="InterPro"/>
</dbReference>
<dbReference type="EMBL" id="SRXW01000004">
    <property type="protein sequence ID" value="TGY87808.1"/>
    <property type="molecule type" value="Genomic_DNA"/>
</dbReference>
<dbReference type="Gene3D" id="3.40.50.10910">
    <property type="entry name" value="Amidohydrolase"/>
    <property type="match status" value="1"/>
</dbReference>
<dbReference type="SUPFAM" id="SSF51338">
    <property type="entry name" value="Composite domain of metallo-dependent hydrolases"/>
    <property type="match status" value="1"/>
</dbReference>
<dbReference type="SUPFAM" id="SSF51556">
    <property type="entry name" value="Metallo-dependent hydrolases"/>
    <property type="match status" value="1"/>
</dbReference>
<dbReference type="Pfam" id="PF01979">
    <property type="entry name" value="Amidohydro_1"/>
    <property type="match status" value="1"/>
</dbReference>
<dbReference type="InterPro" id="IPR032466">
    <property type="entry name" value="Metal_Hydrolase"/>
</dbReference>
<organism evidence="5 6">
    <name type="scientific">Marinicauda algicola</name>
    <dbReference type="NCBI Taxonomy" id="2029849"/>
    <lineage>
        <taxon>Bacteria</taxon>
        <taxon>Pseudomonadati</taxon>
        <taxon>Pseudomonadota</taxon>
        <taxon>Alphaproteobacteria</taxon>
        <taxon>Maricaulales</taxon>
        <taxon>Maricaulaceae</taxon>
        <taxon>Marinicauda</taxon>
    </lineage>
</organism>
<comment type="caution">
    <text evidence="5">The sequence shown here is derived from an EMBL/GenBank/DDBJ whole genome shotgun (WGS) entry which is preliminary data.</text>
</comment>
<dbReference type="SUPFAM" id="SSF82171">
    <property type="entry name" value="DPP6 N-terminal domain-like"/>
    <property type="match status" value="2"/>
</dbReference>
<reference evidence="5 6" key="1">
    <citation type="journal article" date="2017" name="Int. J. Syst. Evol. Microbiol.">
        <title>Marinicauda algicola sp. nov., isolated from a marine red alga Rhodosorus marinus.</title>
        <authorList>
            <person name="Jeong S.E."/>
            <person name="Jeon S.H."/>
            <person name="Chun B.H."/>
            <person name="Kim D.W."/>
            <person name="Jeon C.O."/>
        </authorList>
    </citation>
    <scope>NUCLEOTIDE SEQUENCE [LARGE SCALE GENOMIC DNA]</scope>
    <source>
        <strain evidence="5 6">JCM 31718</strain>
    </source>
</reference>
<dbReference type="InterPro" id="IPR011042">
    <property type="entry name" value="6-blade_b-propeller_TolB-like"/>
</dbReference>
<feature type="signal peptide" evidence="3">
    <location>
        <begin position="1"/>
        <end position="17"/>
    </location>
</feature>